<protein>
    <submittedName>
        <fullName evidence="1">Uncharacterized protein</fullName>
    </submittedName>
</protein>
<sequence length="90" mass="9587">MKQTTGEVRAINRQSAMVGVYVAQEDGHTVLELRSASDIDIGDILEWDSGTALGTQAYHNLTKGWTADVYVANHGVAAANLEVQLLVGSS</sequence>
<gene>
    <name evidence="1" type="ORF">RL74_17430</name>
</gene>
<evidence type="ECO:0000313" key="2">
    <source>
        <dbReference type="Proteomes" id="UP000032101"/>
    </source>
</evidence>
<proteinExistence type="predicted"/>
<evidence type="ECO:0000313" key="1">
    <source>
        <dbReference type="EMBL" id="KIQ58108.1"/>
    </source>
</evidence>
<dbReference type="EMBL" id="JXNZ01000170">
    <property type="protein sequence ID" value="KIQ58108.1"/>
    <property type="molecule type" value="Genomic_DNA"/>
</dbReference>
<organism evidence="1 2">
    <name type="scientific">Pseudomonas fluorescens</name>
    <dbReference type="NCBI Taxonomy" id="294"/>
    <lineage>
        <taxon>Bacteria</taxon>
        <taxon>Pseudomonadati</taxon>
        <taxon>Pseudomonadota</taxon>
        <taxon>Gammaproteobacteria</taxon>
        <taxon>Pseudomonadales</taxon>
        <taxon>Pseudomonadaceae</taxon>
        <taxon>Pseudomonas</taxon>
    </lineage>
</organism>
<dbReference type="OrthoDB" id="6893024at2"/>
<accession>A0A0D0PH74</accession>
<dbReference type="PATRIC" id="fig|294.124.peg.3593"/>
<reference evidence="1 2" key="1">
    <citation type="submission" date="2015-01" db="EMBL/GenBank/DDBJ databases">
        <title>Draft Genome Sequence of the Biocontrol and Plant Growth-Promoting Rhizobacteria (PGPR) Pseudomonas fluorescens UM270.</title>
        <authorList>
            <person name="Hernandez-Salmeron J.E."/>
            <person name="Santoyo G."/>
            <person name="Moreno-Hagelsieb G."/>
            <person name="Hernandez-Leon R."/>
        </authorList>
    </citation>
    <scope>NUCLEOTIDE SEQUENCE [LARGE SCALE GENOMIC DNA]</scope>
    <source>
        <strain evidence="1 2">UM270</strain>
    </source>
</reference>
<dbReference type="Proteomes" id="UP000032101">
    <property type="component" value="Unassembled WGS sequence"/>
</dbReference>
<name>A0A0D0PH74_PSEFL</name>
<dbReference type="AlphaFoldDB" id="A0A0D0PH74"/>
<dbReference type="RefSeq" id="WP_042731043.1">
    <property type="nucleotide sequence ID" value="NZ_JXNZ01000170.1"/>
</dbReference>
<comment type="caution">
    <text evidence="1">The sequence shown here is derived from an EMBL/GenBank/DDBJ whole genome shotgun (WGS) entry which is preliminary data.</text>
</comment>